<dbReference type="Gene3D" id="3.90.640.10">
    <property type="entry name" value="Actin, Chain A, domain 4"/>
    <property type="match status" value="1"/>
</dbReference>
<accession>A0A196SGJ4</accession>
<dbReference type="SUPFAM" id="SSF53067">
    <property type="entry name" value="Actin-like ATPase domain"/>
    <property type="match status" value="2"/>
</dbReference>
<dbReference type="EMBL" id="LXWW01000096">
    <property type="protein sequence ID" value="OAO16180.1"/>
    <property type="molecule type" value="Genomic_DNA"/>
</dbReference>
<dbReference type="GO" id="GO:0005524">
    <property type="term" value="F:ATP binding"/>
    <property type="evidence" value="ECO:0007669"/>
    <property type="project" value="UniProtKB-KW"/>
</dbReference>
<dbReference type="Proteomes" id="UP000078348">
    <property type="component" value="Unassembled WGS sequence"/>
</dbReference>
<keyword evidence="3" id="KW-0143">Chaperone</keyword>
<evidence type="ECO:0000256" key="1">
    <source>
        <dbReference type="ARBA" id="ARBA00022741"/>
    </source>
</evidence>
<organism evidence="5 6">
    <name type="scientific">Blastocystis sp. subtype 1 (strain ATCC 50177 / NandII)</name>
    <dbReference type="NCBI Taxonomy" id="478820"/>
    <lineage>
        <taxon>Eukaryota</taxon>
        <taxon>Sar</taxon>
        <taxon>Stramenopiles</taxon>
        <taxon>Bigyra</taxon>
        <taxon>Opalozoa</taxon>
        <taxon>Opalinata</taxon>
        <taxon>Blastocystidae</taxon>
        <taxon>Blastocystis</taxon>
    </lineage>
</organism>
<dbReference type="GO" id="GO:0140662">
    <property type="term" value="F:ATP-dependent protein folding chaperone"/>
    <property type="evidence" value="ECO:0007669"/>
    <property type="project" value="InterPro"/>
</dbReference>
<dbReference type="OrthoDB" id="29851at2759"/>
<comment type="caution">
    <text evidence="5">The sequence shown here is derived from an EMBL/GenBank/DDBJ whole genome shotgun (WGS) entry which is preliminary data.</text>
</comment>
<feature type="region of interest" description="Disordered" evidence="4">
    <location>
        <begin position="444"/>
        <end position="465"/>
    </location>
</feature>
<keyword evidence="1" id="KW-0547">Nucleotide-binding</keyword>
<keyword evidence="6" id="KW-1185">Reference proteome</keyword>
<dbReference type="STRING" id="478820.A0A196SGJ4"/>
<evidence type="ECO:0000256" key="4">
    <source>
        <dbReference type="SAM" id="MobiDB-lite"/>
    </source>
</evidence>
<proteinExistence type="predicted"/>
<evidence type="ECO:0000256" key="3">
    <source>
        <dbReference type="ARBA" id="ARBA00023186"/>
    </source>
</evidence>
<dbReference type="Gene3D" id="3.30.420.40">
    <property type="match status" value="2"/>
</dbReference>
<evidence type="ECO:0000256" key="2">
    <source>
        <dbReference type="ARBA" id="ARBA00022840"/>
    </source>
</evidence>
<protein>
    <submittedName>
        <fullName evidence="5">Molecular chaperone DnaK</fullName>
    </submittedName>
</protein>
<dbReference type="InterPro" id="IPR013126">
    <property type="entry name" value="Hsp_70_fam"/>
</dbReference>
<evidence type="ECO:0000313" key="6">
    <source>
        <dbReference type="Proteomes" id="UP000078348"/>
    </source>
</evidence>
<dbReference type="PANTHER" id="PTHR45639">
    <property type="entry name" value="HSC70CB, ISOFORM G-RELATED"/>
    <property type="match status" value="1"/>
</dbReference>
<gene>
    <name evidence="5" type="ORF">AV274_2123</name>
</gene>
<dbReference type="AlphaFoldDB" id="A0A196SGJ4"/>
<dbReference type="Pfam" id="PF00012">
    <property type="entry name" value="HSP70"/>
    <property type="match status" value="1"/>
</dbReference>
<reference evidence="5 6" key="1">
    <citation type="submission" date="2016-05" db="EMBL/GenBank/DDBJ databases">
        <title>Nuclear genome of Blastocystis sp. subtype 1 NandII.</title>
        <authorList>
            <person name="Gentekaki E."/>
            <person name="Curtis B."/>
            <person name="Stairs C."/>
            <person name="Eme L."/>
            <person name="Herman E."/>
            <person name="Klimes V."/>
            <person name="Arias M.C."/>
            <person name="Elias M."/>
            <person name="Hilliou F."/>
            <person name="Klute M."/>
            <person name="Malik S.-B."/>
            <person name="Pightling A."/>
            <person name="Rachubinski R."/>
            <person name="Salas D."/>
            <person name="Schlacht A."/>
            <person name="Suga H."/>
            <person name="Archibald J."/>
            <person name="Ball S.G."/>
            <person name="Clark G."/>
            <person name="Dacks J."/>
            <person name="Van Der Giezen M."/>
            <person name="Tsaousis A."/>
            <person name="Roger A."/>
        </authorList>
    </citation>
    <scope>NUCLEOTIDE SEQUENCE [LARGE SCALE GENOMIC DNA]</scope>
    <source>
        <strain evidence="6">ATCC 50177 / NandII</strain>
    </source>
</reference>
<sequence length="507" mass="55669">MIISPIVIDYGGSKIEIAAIKDGKPTVMWIHGCSVIPNAIYVKGDTFCIGEEALKRGVHDPENLFTQLKKLLGRNIKDNAIKEFVSTVKYRVDSDENGACMVVVNTSKGDEKVYPSDLVAKQLSCILKEVLKGVGNPEAYGVMISYPPSYGELQKRDLVNAIRLAGVPHYDMISETAAACIASDVKDEGKEIIAIVIDGGSTTFDVSVVKIKDGHYDILIADGLRDVGGENFTSAIYERMIQLMREKGVDVDKYTPSQMNEIRNAVESMKKELSTEKTVSFSIMNDPSKPAIPVTQEKINTFCHDLRRKCGSVVKSVMKKAEKENIVITHCIITGGAMKMGSLRKEVIKQTGLNKAYVNHEDDVVMGAAMYSLHTMNSHYEGDGCCPDQTYLGASIADLTEERESPQIIDDASFPVLSASQDLDDILPPYVDIIDSVVEKKHAVRVADSQDPQDPQKSGDSSVVTPNLVPANLVRQSSMDELMALFRDLCSIENEVTAEREATPQYE</sequence>
<evidence type="ECO:0000313" key="5">
    <source>
        <dbReference type="EMBL" id="OAO16180.1"/>
    </source>
</evidence>
<dbReference type="GO" id="GO:0030968">
    <property type="term" value="P:endoplasmic reticulum unfolded protein response"/>
    <property type="evidence" value="ECO:0007669"/>
    <property type="project" value="TreeGrafter"/>
</dbReference>
<name>A0A196SGJ4_BLAHN</name>
<dbReference type="PANTHER" id="PTHR45639:SF3">
    <property type="entry name" value="HYPOXIA UP-REGULATED PROTEIN 1"/>
    <property type="match status" value="1"/>
</dbReference>
<feature type="compositionally biased region" description="Polar residues" evidence="4">
    <location>
        <begin position="450"/>
        <end position="465"/>
    </location>
</feature>
<dbReference type="Gene3D" id="3.30.30.30">
    <property type="match status" value="1"/>
</dbReference>
<keyword evidence="2" id="KW-0067">ATP-binding</keyword>
<dbReference type="InterPro" id="IPR043129">
    <property type="entry name" value="ATPase_NBD"/>
</dbReference>
<dbReference type="GO" id="GO:0034663">
    <property type="term" value="C:endoplasmic reticulum chaperone complex"/>
    <property type="evidence" value="ECO:0007669"/>
    <property type="project" value="TreeGrafter"/>
</dbReference>